<dbReference type="InterPro" id="IPR006721">
    <property type="entry name" value="ATP_synth_F1_esu_mt"/>
</dbReference>
<dbReference type="GeneID" id="28723403"/>
<evidence type="ECO:0000313" key="2">
    <source>
        <dbReference type="EMBL" id="AMD20167.1"/>
    </source>
</evidence>
<dbReference type="CDD" id="cd12153">
    <property type="entry name" value="F1-ATPase_epsilon"/>
    <property type="match status" value="1"/>
</dbReference>
<dbReference type="Gene3D" id="1.10.1620.20">
    <property type="entry name" value="ATP synthase, F1 complex, epsilon subunit superfamily, mitochondrial"/>
    <property type="match status" value="1"/>
</dbReference>
<comment type="similarity">
    <text evidence="1">Belongs to the eukaryotic ATPase epsilon family.</text>
</comment>
<dbReference type="GO" id="GO:0005743">
    <property type="term" value="C:mitochondrial inner membrane"/>
    <property type="evidence" value="ECO:0007669"/>
    <property type="project" value="InterPro"/>
</dbReference>
<dbReference type="STRING" id="45286.A0A0X8HRK2"/>
<dbReference type="OrthoDB" id="269124at2759"/>
<evidence type="ECO:0000256" key="1">
    <source>
        <dbReference type="ARBA" id="ARBA00009502"/>
    </source>
</evidence>
<accession>A0A0X8HRK2</accession>
<dbReference type="AlphaFoldDB" id="A0A0X8HRK2"/>
<dbReference type="EMBL" id="CP014243">
    <property type="protein sequence ID" value="AMD20167.1"/>
    <property type="molecule type" value="Genomic_DNA"/>
</dbReference>
<reference evidence="2 3" key="1">
    <citation type="submission" date="2016-01" db="EMBL/GenBank/DDBJ databases">
        <title>Genome sequence of the yeast Holleya sinecauda.</title>
        <authorList>
            <person name="Dietrich F.S."/>
        </authorList>
    </citation>
    <scope>NUCLEOTIDE SEQUENCE [LARGE SCALE GENOMIC DNA]</scope>
    <source>
        <strain evidence="2 3">ATCC 58844</strain>
    </source>
</reference>
<gene>
    <name evidence="2" type="ORF">AW171_hschr32045</name>
</gene>
<evidence type="ECO:0000313" key="3">
    <source>
        <dbReference type="Proteomes" id="UP000243052"/>
    </source>
</evidence>
<sequence length="62" mass="6665">MSVWRKAGLTYNSYLAVAAKTIRSALKTELQSAAILGRSVTEAKIIEYKTPGAASEPVPLKN</sequence>
<dbReference type="GO" id="GO:0045259">
    <property type="term" value="C:proton-transporting ATP synthase complex"/>
    <property type="evidence" value="ECO:0007669"/>
    <property type="project" value="InterPro"/>
</dbReference>
<name>A0A0X8HRK2_9SACH</name>
<dbReference type="Proteomes" id="UP000243052">
    <property type="component" value="Chromosome iii"/>
</dbReference>
<dbReference type="Pfam" id="PF04627">
    <property type="entry name" value="ATP-synt_Eps"/>
    <property type="match status" value="1"/>
</dbReference>
<dbReference type="SUPFAM" id="SSF48690">
    <property type="entry name" value="Epsilon subunit of mitochondrial F1F0-ATP synthase"/>
    <property type="match status" value="1"/>
</dbReference>
<dbReference type="GO" id="GO:0046933">
    <property type="term" value="F:proton-transporting ATP synthase activity, rotational mechanism"/>
    <property type="evidence" value="ECO:0007669"/>
    <property type="project" value="InterPro"/>
</dbReference>
<dbReference type="RefSeq" id="XP_017987163.1">
    <property type="nucleotide sequence ID" value="XM_018131674.1"/>
</dbReference>
<organism evidence="2 3">
    <name type="scientific">Eremothecium sinecaudum</name>
    <dbReference type="NCBI Taxonomy" id="45286"/>
    <lineage>
        <taxon>Eukaryota</taxon>
        <taxon>Fungi</taxon>
        <taxon>Dikarya</taxon>
        <taxon>Ascomycota</taxon>
        <taxon>Saccharomycotina</taxon>
        <taxon>Saccharomycetes</taxon>
        <taxon>Saccharomycetales</taxon>
        <taxon>Saccharomycetaceae</taxon>
        <taxon>Eremothecium</taxon>
    </lineage>
</organism>
<keyword evidence="3" id="KW-1185">Reference proteome</keyword>
<dbReference type="InterPro" id="IPR036742">
    <property type="entry name" value="ATP_synth_F1_esu_sf_mt"/>
</dbReference>
<protein>
    <submittedName>
        <fullName evidence="2">HCR017Cp</fullName>
    </submittedName>
</protein>
<proteinExistence type="inferred from homology"/>